<dbReference type="PROSITE" id="PS50023">
    <property type="entry name" value="LIM_DOMAIN_2"/>
    <property type="match status" value="1"/>
</dbReference>
<feature type="compositionally biased region" description="Polar residues" evidence="9">
    <location>
        <begin position="136"/>
        <end position="149"/>
    </location>
</feature>
<accession>A0A3M6UEJ3</accession>
<dbReference type="GO" id="GO:0051371">
    <property type="term" value="F:muscle alpha-actinin binding"/>
    <property type="evidence" value="ECO:0007669"/>
    <property type="project" value="TreeGrafter"/>
</dbReference>
<feature type="compositionally biased region" description="Low complexity" evidence="9">
    <location>
        <begin position="363"/>
        <end position="378"/>
    </location>
</feature>
<dbReference type="EMBL" id="RCHS01001707">
    <property type="protein sequence ID" value="RMX51914.1"/>
    <property type="molecule type" value="Genomic_DNA"/>
</dbReference>
<feature type="region of interest" description="Disordered" evidence="9">
    <location>
        <begin position="111"/>
        <end position="397"/>
    </location>
</feature>
<evidence type="ECO:0000256" key="2">
    <source>
        <dbReference type="ARBA" id="ARBA00022490"/>
    </source>
</evidence>
<evidence type="ECO:0000256" key="4">
    <source>
        <dbReference type="ARBA" id="ARBA00022833"/>
    </source>
</evidence>
<evidence type="ECO:0000259" key="10">
    <source>
        <dbReference type="PROSITE" id="PS50023"/>
    </source>
</evidence>
<dbReference type="GO" id="GO:0046872">
    <property type="term" value="F:metal ion binding"/>
    <property type="evidence" value="ECO:0007669"/>
    <property type="project" value="UniProtKB-KW"/>
</dbReference>
<dbReference type="Pfam" id="PF00412">
    <property type="entry name" value="LIM"/>
    <property type="match status" value="1"/>
</dbReference>
<dbReference type="AlphaFoldDB" id="A0A3M6UEJ3"/>
<dbReference type="STRING" id="46731.A0A3M6UEJ3"/>
<dbReference type="InterPro" id="IPR001781">
    <property type="entry name" value="Znf_LIM"/>
</dbReference>
<feature type="compositionally biased region" description="Basic and acidic residues" evidence="9">
    <location>
        <begin position="193"/>
        <end position="207"/>
    </location>
</feature>
<evidence type="ECO:0000313" key="12">
    <source>
        <dbReference type="EMBL" id="RMX51914.1"/>
    </source>
</evidence>
<dbReference type="SUPFAM" id="SSF57997">
    <property type="entry name" value="Tropomyosin"/>
    <property type="match status" value="1"/>
</dbReference>
<feature type="coiled-coil region" evidence="8">
    <location>
        <begin position="629"/>
        <end position="663"/>
    </location>
</feature>
<dbReference type="FunFam" id="2.10.110.10:FF:000069">
    <property type="entry name" value="Uncharacterized protein, isoform Z"/>
    <property type="match status" value="1"/>
</dbReference>
<evidence type="ECO:0000313" key="13">
    <source>
        <dbReference type="Proteomes" id="UP000275408"/>
    </source>
</evidence>
<dbReference type="PROSITE" id="PS50106">
    <property type="entry name" value="PDZ"/>
    <property type="match status" value="1"/>
</dbReference>
<dbReference type="CDD" id="cd06753">
    <property type="entry name" value="PDZ_PDLIM-like"/>
    <property type="match status" value="1"/>
</dbReference>
<dbReference type="Pfam" id="PF00595">
    <property type="entry name" value="PDZ"/>
    <property type="match status" value="1"/>
</dbReference>
<keyword evidence="6 8" id="KW-0175">Coiled coil</keyword>
<evidence type="ECO:0000256" key="1">
    <source>
        <dbReference type="ARBA" id="ARBA00004496"/>
    </source>
</evidence>
<evidence type="ECO:0000256" key="9">
    <source>
        <dbReference type="SAM" id="MobiDB-lite"/>
    </source>
</evidence>
<name>A0A3M6UEJ3_POCDA</name>
<dbReference type="SMART" id="SM00132">
    <property type="entry name" value="LIM"/>
    <property type="match status" value="1"/>
</dbReference>
<dbReference type="FunFam" id="2.30.42.10:FF:000055">
    <property type="entry name" value="PDZ and LIM domain protein 3"/>
    <property type="match status" value="1"/>
</dbReference>
<dbReference type="SMART" id="SM00228">
    <property type="entry name" value="PDZ"/>
    <property type="match status" value="1"/>
</dbReference>
<dbReference type="SUPFAM" id="SSF57716">
    <property type="entry name" value="Glucocorticoid receptor-like (DNA-binding domain)"/>
    <property type="match status" value="2"/>
</dbReference>
<feature type="domain" description="LIM zinc-binding" evidence="10">
    <location>
        <begin position="402"/>
        <end position="461"/>
    </location>
</feature>
<dbReference type="Gene3D" id="2.30.42.10">
    <property type="match status" value="1"/>
</dbReference>
<keyword evidence="4 7" id="KW-0862">Zinc</keyword>
<protein>
    <recommendedName>
        <fullName evidence="14">PDZ domain-containing protein</fullName>
    </recommendedName>
</protein>
<keyword evidence="5 7" id="KW-0440">LIM domain</keyword>
<reference evidence="12 13" key="1">
    <citation type="journal article" date="2018" name="Sci. Rep.">
        <title>Comparative analysis of the Pocillopora damicornis genome highlights role of immune system in coral evolution.</title>
        <authorList>
            <person name="Cunning R."/>
            <person name="Bay R.A."/>
            <person name="Gillette P."/>
            <person name="Baker A.C."/>
            <person name="Traylor-Knowles N."/>
        </authorList>
    </citation>
    <scope>NUCLEOTIDE SEQUENCE [LARGE SCALE GENOMIC DNA]</scope>
    <source>
        <strain evidence="12">RSMAS</strain>
        <tissue evidence="12">Whole animal</tissue>
    </source>
</reference>
<organism evidence="12 13">
    <name type="scientific">Pocillopora damicornis</name>
    <name type="common">Cauliflower coral</name>
    <name type="synonym">Millepora damicornis</name>
    <dbReference type="NCBI Taxonomy" id="46731"/>
    <lineage>
        <taxon>Eukaryota</taxon>
        <taxon>Metazoa</taxon>
        <taxon>Cnidaria</taxon>
        <taxon>Anthozoa</taxon>
        <taxon>Hexacorallia</taxon>
        <taxon>Scleractinia</taxon>
        <taxon>Astrocoeniina</taxon>
        <taxon>Pocilloporidae</taxon>
        <taxon>Pocillopora</taxon>
    </lineage>
</organism>
<evidence type="ECO:0008006" key="14">
    <source>
        <dbReference type="Google" id="ProtNLM"/>
    </source>
</evidence>
<evidence type="ECO:0000256" key="8">
    <source>
        <dbReference type="SAM" id="Coils"/>
    </source>
</evidence>
<dbReference type="Pfam" id="PF00261">
    <property type="entry name" value="Tropomyosin"/>
    <property type="match status" value="1"/>
</dbReference>
<dbReference type="PANTHER" id="PTHR24214:SF38">
    <property type="entry name" value="PDZ AND LIM DOMAIN PROTEIN ZASP-RELATED"/>
    <property type="match status" value="1"/>
</dbReference>
<dbReference type="GO" id="GO:0001725">
    <property type="term" value="C:stress fiber"/>
    <property type="evidence" value="ECO:0007669"/>
    <property type="project" value="TreeGrafter"/>
</dbReference>
<dbReference type="SUPFAM" id="SSF50156">
    <property type="entry name" value="PDZ domain-like"/>
    <property type="match status" value="1"/>
</dbReference>
<dbReference type="GO" id="GO:0061061">
    <property type="term" value="P:muscle structure development"/>
    <property type="evidence" value="ECO:0007669"/>
    <property type="project" value="TreeGrafter"/>
</dbReference>
<dbReference type="GO" id="GO:0030018">
    <property type="term" value="C:Z disc"/>
    <property type="evidence" value="ECO:0007669"/>
    <property type="project" value="TreeGrafter"/>
</dbReference>
<dbReference type="InterPro" id="IPR050604">
    <property type="entry name" value="PDZ-LIM_domain"/>
</dbReference>
<comment type="caution">
    <text evidence="12">The sequence shown here is derived from an EMBL/GenBank/DDBJ whole genome shotgun (WGS) entry which is preliminary data.</text>
</comment>
<evidence type="ECO:0000259" key="11">
    <source>
        <dbReference type="PROSITE" id="PS50106"/>
    </source>
</evidence>
<feature type="domain" description="PDZ" evidence="11">
    <location>
        <begin position="14"/>
        <end position="87"/>
    </location>
</feature>
<dbReference type="PANTHER" id="PTHR24214">
    <property type="entry name" value="PDZ AND LIM DOMAIN PROTEIN ZASP"/>
    <property type="match status" value="1"/>
</dbReference>
<dbReference type="GO" id="GO:0031941">
    <property type="term" value="C:filamentous actin"/>
    <property type="evidence" value="ECO:0007669"/>
    <property type="project" value="TreeGrafter"/>
</dbReference>
<evidence type="ECO:0000256" key="7">
    <source>
        <dbReference type="PROSITE-ProRule" id="PRU00125"/>
    </source>
</evidence>
<proteinExistence type="predicted"/>
<feature type="compositionally biased region" description="Pro residues" evidence="9">
    <location>
        <begin position="165"/>
        <end position="174"/>
    </location>
</feature>
<dbReference type="InterPro" id="IPR000533">
    <property type="entry name" value="Tropomyosin"/>
</dbReference>
<dbReference type="Gene3D" id="2.10.110.10">
    <property type="entry name" value="Cysteine Rich Protein"/>
    <property type="match status" value="1"/>
</dbReference>
<dbReference type="GO" id="GO:0005912">
    <property type="term" value="C:adherens junction"/>
    <property type="evidence" value="ECO:0007669"/>
    <property type="project" value="TreeGrafter"/>
</dbReference>
<gene>
    <name evidence="12" type="ORF">pdam_00012187</name>
</gene>
<dbReference type="PROSITE" id="PS00478">
    <property type="entry name" value="LIM_DOMAIN_1"/>
    <property type="match status" value="1"/>
</dbReference>
<dbReference type="CDD" id="cd09361">
    <property type="entry name" value="LIM1_Enigma_like"/>
    <property type="match status" value="1"/>
</dbReference>
<dbReference type="GO" id="GO:0030036">
    <property type="term" value="P:actin cytoskeleton organization"/>
    <property type="evidence" value="ECO:0007669"/>
    <property type="project" value="TreeGrafter"/>
</dbReference>
<keyword evidence="2" id="KW-0963">Cytoplasm</keyword>
<keyword evidence="3 7" id="KW-0479">Metal-binding</keyword>
<dbReference type="GO" id="GO:0003779">
    <property type="term" value="F:actin binding"/>
    <property type="evidence" value="ECO:0007669"/>
    <property type="project" value="TreeGrafter"/>
</dbReference>
<evidence type="ECO:0000256" key="6">
    <source>
        <dbReference type="ARBA" id="ARBA00023054"/>
    </source>
</evidence>
<dbReference type="InterPro" id="IPR036034">
    <property type="entry name" value="PDZ_sf"/>
</dbReference>
<dbReference type="OrthoDB" id="5911912at2759"/>
<feature type="coiled-coil region" evidence="8">
    <location>
        <begin position="706"/>
        <end position="761"/>
    </location>
</feature>
<comment type="subcellular location">
    <subcellularLocation>
        <location evidence="1">Cytoplasm</location>
    </subcellularLocation>
</comment>
<sequence length="837" mass="92870">MAGTSYTASLRGGGPWGFRLQGGKDFGSPLAISKVTPGSKADLVGIKSGDYIREVNGDTTENMSHFEAQDCVRRAGQNLDLLLERKEGTKTVTVTETVHSAKVDHKFNARAKPFGASSPPTQTPQPSVPVAVHSSPAGNTSWQPPTFQAQRAPVAKTGPAGLSGPPTPPPPPNPANYARGSPDHPDSGVSRPSYDDRDLAQHFKLDISDDGDVGFADEPPTWGHPPDPKVQSKSFKRLQKHLQEADEDDLPPPPPEAYNEPEEDADKQVQSRTFKMLQDAVEGGDAPGSVFDRQKADRSKPSNTPLPKMYRPNPPVIKPARDMPVAPPAPVMARPGQPAPVALPGMVQMNQPSEPVRHPTQKLPSSASPAALSPTSSPGQPEWKRTPSKPPSAHSVEETRTPFCDACGEEVFGPFVSAIGKAWHPHHFVCDGCGESLQNQGFIEEGGKLYCEKDFNKYFAPHCETCKQPIVGPKSLHSCPPAVPPPSSAMLKAIREGSMNSKNPTEVTAKAKNKRFNSALTLKKEPEENHAEWMNGHQSNYPSSGYGISYLQKRTSFESKNNLPASSGVSNAARVGTSDNARVEPGVGSIREKVVSLKEAVRSATEREAKAREGIPPAVKRFKEAKILLAKLERKRFIAEDKVAKLEDRIQDQQRRLDSKYRSLNENWQVNHKIERQKSDDLRNIRNIEYELTEVKAAREASMLRAREASRRAVVIQSALQNAEDRKRELYSRKRTLQDMLEMYRKRMKDLKNTYQEKGATVENKFLQMNLMEDYIADSNERFGRAERRLLPLKIYINQLHDSIDQARNETRHASYLLANCQQRLKGRKYTYYPFDK</sequence>
<dbReference type="InterPro" id="IPR001478">
    <property type="entry name" value="PDZ"/>
</dbReference>
<dbReference type="Proteomes" id="UP000275408">
    <property type="component" value="Unassembled WGS sequence"/>
</dbReference>
<keyword evidence="13" id="KW-1185">Reference proteome</keyword>
<evidence type="ECO:0000256" key="3">
    <source>
        <dbReference type="ARBA" id="ARBA00022723"/>
    </source>
</evidence>
<evidence type="ECO:0000256" key="5">
    <source>
        <dbReference type="ARBA" id="ARBA00023038"/>
    </source>
</evidence>